<accession>A0A0A9C0V2</accession>
<evidence type="ECO:0000313" key="1">
    <source>
        <dbReference type="EMBL" id="JAD67035.1"/>
    </source>
</evidence>
<name>A0A0A9C0V2_ARUDO</name>
<sequence>MLADKLKCPLCTFLMLSRIKRLIAIDHIYELPKVLLLLQFKIQMADADVCC</sequence>
<dbReference type="AlphaFoldDB" id="A0A0A9C0V2"/>
<dbReference type="EMBL" id="GBRH01230860">
    <property type="protein sequence ID" value="JAD67035.1"/>
    <property type="molecule type" value="Transcribed_RNA"/>
</dbReference>
<organism evidence="1">
    <name type="scientific">Arundo donax</name>
    <name type="common">Giant reed</name>
    <name type="synonym">Donax arundinaceus</name>
    <dbReference type="NCBI Taxonomy" id="35708"/>
    <lineage>
        <taxon>Eukaryota</taxon>
        <taxon>Viridiplantae</taxon>
        <taxon>Streptophyta</taxon>
        <taxon>Embryophyta</taxon>
        <taxon>Tracheophyta</taxon>
        <taxon>Spermatophyta</taxon>
        <taxon>Magnoliopsida</taxon>
        <taxon>Liliopsida</taxon>
        <taxon>Poales</taxon>
        <taxon>Poaceae</taxon>
        <taxon>PACMAD clade</taxon>
        <taxon>Arundinoideae</taxon>
        <taxon>Arundineae</taxon>
        <taxon>Arundo</taxon>
    </lineage>
</organism>
<reference evidence="1" key="1">
    <citation type="submission" date="2014-09" db="EMBL/GenBank/DDBJ databases">
        <authorList>
            <person name="Magalhaes I.L.F."/>
            <person name="Oliveira U."/>
            <person name="Santos F.R."/>
            <person name="Vidigal T.H.D.A."/>
            <person name="Brescovit A.D."/>
            <person name="Santos A.J."/>
        </authorList>
    </citation>
    <scope>NUCLEOTIDE SEQUENCE</scope>
    <source>
        <tissue evidence="1">Shoot tissue taken approximately 20 cm above the soil surface</tissue>
    </source>
</reference>
<proteinExistence type="predicted"/>
<reference evidence="1" key="2">
    <citation type="journal article" date="2015" name="Data Brief">
        <title>Shoot transcriptome of the giant reed, Arundo donax.</title>
        <authorList>
            <person name="Barrero R.A."/>
            <person name="Guerrero F.D."/>
            <person name="Moolhuijzen P."/>
            <person name="Goolsby J.A."/>
            <person name="Tidwell J."/>
            <person name="Bellgard S.E."/>
            <person name="Bellgard M.I."/>
        </authorList>
    </citation>
    <scope>NUCLEOTIDE SEQUENCE</scope>
    <source>
        <tissue evidence="1">Shoot tissue taken approximately 20 cm above the soil surface</tissue>
    </source>
</reference>
<protein>
    <submittedName>
        <fullName evidence="1">Uncharacterized protein</fullName>
    </submittedName>
</protein>